<comment type="caution">
    <text evidence="2">The sequence shown here is derived from an EMBL/GenBank/DDBJ whole genome shotgun (WGS) entry which is preliminary data.</text>
</comment>
<evidence type="ECO:0000256" key="1">
    <source>
        <dbReference type="SAM" id="MobiDB-lite"/>
    </source>
</evidence>
<organism evidence="2 3">
    <name type="scientific">Prorocentrum cordatum</name>
    <dbReference type="NCBI Taxonomy" id="2364126"/>
    <lineage>
        <taxon>Eukaryota</taxon>
        <taxon>Sar</taxon>
        <taxon>Alveolata</taxon>
        <taxon>Dinophyceae</taxon>
        <taxon>Prorocentrales</taxon>
        <taxon>Prorocentraceae</taxon>
        <taxon>Prorocentrum</taxon>
    </lineage>
</organism>
<keyword evidence="3" id="KW-1185">Reference proteome</keyword>
<reference evidence="2" key="1">
    <citation type="submission" date="2023-10" db="EMBL/GenBank/DDBJ databases">
        <authorList>
            <person name="Chen Y."/>
            <person name="Shah S."/>
            <person name="Dougan E. K."/>
            <person name="Thang M."/>
            <person name="Chan C."/>
        </authorList>
    </citation>
    <scope>NUCLEOTIDE SEQUENCE [LARGE SCALE GENOMIC DNA]</scope>
</reference>
<protein>
    <submittedName>
        <fullName evidence="2">Uncharacterized protein</fullName>
    </submittedName>
</protein>
<gene>
    <name evidence="2" type="ORF">PCOR1329_LOCUS33579</name>
</gene>
<accession>A0ABN9SXQ6</accession>
<evidence type="ECO:0000313" key="2">
    <source>
        <dbReference type="EMBL" id="CAK0837369.1"/>
    </source>
</evidence>
<dbReference type="Proteomes" id="UP001189429">
    <property type="component" value="Unassembled WGS sequence"/>
</dbReference>
<evidence type="ECO:0000313" key="3">
    <source>
        <dbReference type="Proteomes" id="UP001189429"/>
    </source>
</evidence>
<feature type="compositionally biased region" description="Basic and acidic residues" evidence="1">
    <location>
        <begin position="35"/>
        <end position="52"/>
    </location>
</feature>
<name>A0ABN9SXQ6_9DINO</name>
<feature type="region of interest" description="Disordered" evidence="1">
    <location>
        <begin position="1"/>
        <end position="56"/>
    </location>
</feature>
<dbReference type="EMBL" id="CAUYUJ010014147">
    <property type="protein sequence ID" value="CAK0837369.1"/>
    <property type="molecule type" value="Genomic_DNA"/>
</dbReference>
<feature type="compositionally biased region" description="Basic and acidic residues" evidence="1">
    <location>
        <begin position="1"/>
        <end position="11"/>
    </location>
</feature>
<sequence length="102" mass="11146">MGLRSPERARGLESTAIVTRGMSTPQAMQCRHGAAAREKDNKKHAAGRDRRPAAPGCRWTERGRAIEASLGTARRDRTNTTWGLPAAGACWAARVWRSSQFA</sequence>
<proteinExistence type="predicted"/>